<dbReference type="Pfam" id="PF01564">
    <property type="entry name" value="Spermine_synth"/>
    <property type="match status" value="1"/>
</dbReference>
<dbReference type="VEuPathDB" id="FungiDB:I7I53_00700"/>
<evidence type="ECO:0000256" key="1">
    <source>
        <dbReference type="ARBA" id="ARBA00023115"/>
    </source>
</evidence>
<dbReference type="GO" id="GO:0006596">
    <property type="term" value="P:polyamine biosynthetic process"/>
    <property type="evidence" value="ECO:0007669"/>
    <property type="project" value="UniProtKB-KW"/>
</dbReference>
<dbReference type="FunFam" id="3.40.50.150:FF:000288">
    <property type="entry name" value="Spermine/spermidine synthase, putative"/>
    <property type="match status" value="1"/>
</dbReference>
<sequence>MPSKKSLSRGGRSSQRAESEQKPTPQPQKVNENQLVSTPKTIKLIGLAALLLALTATYSPISQLTLSPVYGSVPSVAFHQRGMMVAALCGWFGKDQIRKRLSIKVMNFLPVLALSIPTIQFFLFQWSEQLGAIYGPFLTELLTYFPLVFLSVASVTMLLEDAGLKRYSETLGNHGPFFGSYILFSTLQKFFGFLLPRYIGHNALMARAPLQLIAASLYAISLPSKWLLLALPSVLFSARYNVHFPFAHNTALLNSTLQAENFVLLHREESLTGYLSVLENVKEHYRVMRCDHSLLGGEWTQLPNAQYPEVREPIYSIFTMLEAVRLIKSDDGSSRRGGPGTNSLVIGLGIGTTPTALVNHGIDTTVVEIDPAVYHIAADYFSIPKNFTPVIQDAVRFVDEATRATPAPRFDFIVHDVFTGGVEPINLFTVEFMKGLSALLKEDGVIAINYAGDLSLPSSGLIVRTIKSVFPSCRIFRESEPPADTREGDFTNMVIFCKQTDSPLEFRNPTEADFLGSKSRESYLLPQYEINAASFAKPEEDQQDILAVGHAGNLVRWHSQSAAGHWKIMRTVLPAFVWENW</sequence>
<keyword evidence="3" id="KW-1133">Transmembrane helix</keyword>
<protein>
    <submittedName>
        <fullName evidence="4">Spermine/spermidine synthase</fullName>
    </submittedName>
</protein>
<evidence type="ECO:0000313" key="5">
    <source>
        <dbReference type="Proteomes" id="UP000663419"/>
    </source>
</evidence>
<dbReference type="PANTHER" id="PTHR43317:SF1">
    <property type="entry name" value="THERMOSPERMINE SYNTHASE ACAULIS5"/>
    <property type="match status" value="1"/>
</dbReference>
<evidence type="ECO:0000256" key="2">
    <source>
        <dbReference type="SAM" id="MobiDB-lite"/>
    </source>
</evidence>
<dbReference type="Gene3D" id="3.40.50.150">
    <property type="entry name" value="Vaccinia Virus protein VP39"/>
    <property type="match status" value="1"/>
</dbReference>
<feature type="transmembrane region" description="Helical" evidence="3">
    <location>
        <begin position="73"/>
        <end position="93"/>
    </location>
</feature>
<dbReference type="PANTHER" id="PTHR43317">
    <property type="entry name" value="THERMOSPERMINE SYNTHASE ACAULIS5"/>
    <property type="match status" value="1"/>
</dbReference>
<organism evidence="4 5">
    <name type="scientific">Ajellomyces capsulatus (strain H88)</name>
    <name type="common">Darling's disease fungus</name>
    <name type="synonym">Histoplasma capsulatum</name>
    <dbReference type="NCBI Taxonomy" id="544711"/>
    <lineage>
        <taxon>Eukaryota</taxon>
        <taxon>Fungi</taxon>
        <taxon>Dikarya</taxon>
        <taxon>Ascomycota</taxon>
        <taxon>Pezizomycotina</taxon>
        <taxon>Eurotiomycetes</taxon>
        <taxon>Eurotiomycetidae</taxon>
        <taxon>Onygenales</taxon>
        <taxon>Ajellomycetaceae</taxon>
        <taxon>Histoplasma</taxon>
    </lineage>
</organism>
<proteinExistence type="predicted"/>
<name>A0A8A1LGC4_AJEC8</name>
<evidence type="ECO:0000256" key="3">
    <source>
        <dbReference type="SAM" id="Phobius"/>
    </source>
</evidence>
<feature type="compositionally biased region" description="Low complexity" evidence="2">
    <location>
        <begin position="1"/>
        <end position="14"/>
    </location>
</feature>
<dbReference type="SUPFAM" id="SSF53335">
    <property type="entry name" value="S-adenosyl-L-methionine-dependent methyltransferases"/>
    <property type="match status" value="1"/>
</dbReference>
<keyword evidence="3" id="KW-0472">Membrane</keyword>
<gene>
    <name evidence="4" type="ORF">I7I53_00700</name>
</gene>
<feature type="region of interest" description="Disordered" evidence="2">
    <location>
        <begin position="1"/>
        <end position="33"/>
    </location>
</feature>
<dbReference type="InterPro" id="IPR029063">
    <property type="entry name" value="SAM-dependent_MTases_sf"/>
</dbReference>
<accession>A0A8A1LGC4</accession>
<evidence type="ECO:0000313" key="4">
    <source>
        <dbReference type="EMBL" id="QSS53438.1"/>
    </source>
</evidence>
<keyword evidence="3" id="KW-0812">Transmembrane</keyword>
<dbReference type="AlphaFoldDB" id="A0A8A1LGC4"/>
<keyword evidence="1" id="KW-0620">Polyamine biosynthesis</keyword>
<dbReference type="Proteomes" id="UP000663419">
    <property type="component" value="Chromosome 3"/>
</dbReference>
<reference evidence="4" key="1">
    <citation type="submission" date="2021-01" db="EMBL/GenBank/DDBJ databases">
        <title>Chromosome-level genome assembly of a human fungal pathogen reveals clustering of transcriptionally co-regulated genes.</title>
        <authorList>
            <person name="Voorhies M."/>
            <person name="Cohen S."/>
            <person name="Shea T.P."/>
            <person name="Petrus S."/>
            <person name="Munoz J.F."/>
            <person name="Poplawski S."/>
            <person name="Goldman W.E."/>
            <person name="Michael T."/>
            <person name="Cuomo C.A."/>
            <person name="Sil A."/>
            <person name="Beyhan S."/>
        </authorList>
    </citation>
    <scope>NUCLEOTIDE SEQUENCE</scope>
    <source>
        <strain evidence="4">H88</strain>
    </source>
</reference>
<feature type="transmembrane region" description="Helical" evidence="3">
    <location>
        <begin position="105"/>
        <end position="124"/>
    </location>
</feature>
<dbReference type="EMBL" id="CP069104">
    <property type="protein sequence ID" value="QSS53438.1"/>
    <property type="molecule type" value="Genomic_DNA"/>
</dbReference>
<feature type="transmembrane region" description="Helical" evidence="3">
    <location>
        <begin position="144"/>
        <end position="164"/>
    </location>
</feature>
<dbReference type="NCBIfam" id="NF037959">
    <property type="entry name" value="MFS_SpdSyn"/>
    <property type="match status" value="1"/>
</dbReference>
<feature type="transmembrane region" description="Helical" evidence="3">
    <location>
        <begin position="176"/>
        <end position="195"/>
    </location>
</feature>
<feature type="transmembrane region" description="Helical" evidence="3">
    <location>
        <begin position="44"/>
        <end position="61"/>
    </location>
</feature>